<dbReference type="RefSeq" id="WP_188652203.1">
    <property type="nucleotide sequence ID" value="NZ_BMIN01000004.1"/>
</dbReference>
<organism evidence="1 2">
    <name type="scientific">Pontibacillus salipaludis</name>
    <dbReference type="NCBI Taxonomy" id="1697394"/>
    <lineage>
        <taxon>Bacteria</taxon>
        <taxon>Bacillati</taxon>
        <taxon>Bacillota</taxon>
        <taxon>Bacilli</taxon>
        <taxon>Bacillales</taxon>
        <taxon>Bacillaceae</taxon>
        <taxon>Pontibacillus</taxon>
    </lineage>
</organism>
<evidence type="ECO:0000313" key="2">
    <source>
        <dbReference type="Proteomes" id="UP000642571"/>
    </source>
</evidence>
<reference evidence="2" key="1">
    <citation type="journal article" date="2019" name="Int. J. Syst. Evol. Microbiol.">
        <title>The Global Catalogue of Microorganisms (GCM) 10K type strain sequencing project: providing services to taxonomists for standard genome sequencing and annotation.</title>
        <authorList>
            <consortium name="The Broad Institute Genomics Platform"/>
            <consortium name="The Broad Institute Genome Sequencing Center for Infectious Disease"/>
            <person name="Wu L."/>
            <person name="Ma J."/>
        </authorList>
    </citation>
    <scope>NUCLEOTIDE SEQUENCE [LARGE SCALE GENOMIC DNA]</scope>
    <source>
        <strain evidence="2">CGMCC 1.15353</strain>
    </source>
</reference>
<accession>A0ABQ1PZA2</accession>
<proteinExistence type="predicted"/>
<evidence type="ECO:0000313" key="1">
    <source>
        <dbReference type="EMBL" id="GGD07771.1"/>
    </source>
</evidence>
<keyword evidence="2" id="KW-1185">Reference proteome</keyword>
<dbReference type="Proteomes" id="UP000642571">
    <property type="component" value="Unassembled WGS sequence"/>
</dbReference>
<comment type="caution">
    <text evidence="1">The sequence shown here is derived from an EMBL/GenBank/DDBJ whole genome shotgun (WGS) entry which is preliminary data.</text>
</comment>
<gene>
    <name evidence="1" type="ORF">GCM10011389_14140</name>
</gene>
<dbReference type="EMBL" id="BMIN01000004">
    <property type="protein sequence ID" value="GGD07771.1"/>
    <property type="molecule type" value="Genomic_DNA"/>
</dbReference>
<name>A0ABQ1PZA2_9BACI</name>
<evidence type="ECO:0008006" key="3">
    <source>
        <dbReference type="Google" id="ProtNLM"/>
    </source>
</evidence>
<sequence>MEDKKVKISQHFSESTKLITTVYDAETAEVLYRVEMDSSELPGVQHVITEMAYEDALGFIYGCGYRLEDGKS</sequence>
<protein>
    <recommendedName>
        <fullName evidence="3">KTSC domain-containing protein</fullName>
    </recommendedName>
</protein>